<gene>
    <name evidence="2" type="ORF">R28058_15311</name>
</gene>
<proteinExistence type="predicted"/>
<organism evidence="2 3">
    <name type="scientific">Paraclostridium sordellii</name>
    <name type="common">Clostridium sordellii</name>
    <dbReference type="NCBI Taxonomy" id="1505"/>
    <lineage>
        <taxon>Bacteria</taxon>
        <taxon>Bacillati</taxon>
        <taxon>Bacillota</taxon>
        <taxon>Clostridia</taxon>
        <taxon>Peptostreptococcales</taxon>
        <taxon>Peptostreptococcaceae</taxon>
        <taxon>Paraclostridium</taxon>
    </lineage>
</organism>
<keyword evidence="1" id="KW-0472">Membrane</keyword>
<accession>A0A0C7G7M4</accession>
<evidence type="ECO:0000256" key="1">
    <source>
        <dbReference type="SAM" id="Phobius"/>
    </source>
</evidence>
<sequence length="75" mass="8299">MFNNWNFKKHMLISVIISCLAGLSISFHSKSSLGTIQGLDGGPNAIYISYDFTTAILITILTFVLSLISYKLIKN</sequence>
<dbReference type="OrthoDB" id="1758293at2"/>
<keyword evidence="1" id="KW-1133">Transmembrane helix</keyword>
<feature type="transmembrane region" description="Helical" evidence="1">
    <location>
        <begin position="50"/>
        <end position="73"/>
    </location>
</feature>
<protein>
    <submittedName>
        <fullName evidence="2">Uncharacterized protein</fullName>
    </submittedName>
</protein>
<evidence type="ECO:0000313" key="2">
    <source>
        <dbReference type="EMBL" id="CEQ03798.1"/>
    </source>
</evidence>
<dbReference type="EMBL" id="CEKZ01000003">
    <property type="protein sequence ID" value="CEQ03798.1"/>
    <property type="molecule type" value="Genomic_DNA"/>
</dbReference>
<name>A0A0C7G7M4_PARSO</name>
<dbReference type="RefSeq" id="WP_055333389.1">
    <property type="nucleotide sequence ID" value="NZ_CDNI01000003.1"/>
</dbReference>
<reference evidence="2 3" key="1">
    <citation type="submission" date="2015-01" db="EMBL/GenBank/DDBJ databases">
        <authorList>
            <person name="Aslett A.Martin."/>
            <person name="De Silva Nishadi"/>
        </authorList>
    </citation>
    <scope>NUCLEOTIDE SEQUENCE [LARGE SCALE GENOMIC DNA]</scope>
    <source>
        <strain evidence="2 3">R28058</strain>
    </source>
</reference>
<dbReference type="Proteomes" id="UP000049127">
    <property type="component" value="Unassembled WGS sequence"/>
</dbReference>
<dbReference type="AlphaFoldDB" id="A0A0C7G7M4"/>
<keyword evidence="1" id="KW-0812">Transmembrane</keyword>
<evidence type="ECO:0000313" key="3">
    <source>
        <dbReference type="Proteomes" id="UP000049127"/>
    </source>
</evidence>